<evidence type="ECO:0000313" key="2">
    <source>
        <dbReference type="Proteomes" id="UP000199611"/>
    </source>
</evidence>
<dbReference type="Proteomes" id="UP000199611">
    <property type="component" value="Unassembled WGS sequence"/>
</dbReference>
<dbReference type="SUPFAM" id="SSF159594">
    <property type="entry name" value="XCC0632-like"/>
    <property type="match status" value="1"/>
</dbReference>
<dbReference type="RefSeq" id="WP_177193503.1">
    <property type="nucleotide sequence ID" value="NZ_FOUU01000001.1"/>
</dbReference>
<dbReference type="Gene3D" id="3.40.50.10610">
    <property type="entry name" value="ABC-type transport auxiliary lipoprotein component"/>
    <property type="match status" value="1"/>
</dbReference>
<dbReference type="EMBL" id="FOUU01000001">
    <property type="protein sequence ID" value="SFM52040.1"/>
    <property type="molecule type" value="Genomic_DNA"/>
</dbReference>
<organism evidence="1 2">
    <name type="scientific">Thermodesulforhabdus norvegica</name>
    <dbReference type="NCBI Taxonomy" id="39841"/>
    <lineage>
        <taxon>Bacteria</taxon>
        <taxon>Pseudomonadati</taxon>
        <taxon>Thermodesulfobacteriota</taxon>
        <taxon>Syntrophobacteria</taxon>
        <taxon>Syntrophobacterales</taxon>
        <taxon>Thermodesulforhabdaceae</taxon>
        <taxon>Thermodesulforhabdus</taxon>
    </lineage>
</organism>
<protein>
    <submittedName>
        <fullName evidence="1">ABC-type uncharacterized transport system, auxiliary component</fullName>
    </submittedName>
</protein>
<accession>A0A1I4RJF0</accession>
<gene>
    <name evidence="1" type="ORF">SAMN05660836_00638</name>
</gene>
<sequence>MKRSICVTIMFTVIWGCSLGFLNHQEAPLFYGLFYEYHPVDFKNLQTGPFLPVVSIMKFRSSYPFGERRMVVEIPPVGVSLSDRHQWIASPPMLVRDFLLKDLFSDGRVQIVERGTAGPEPFYGISGRIEKFSWVQMENGNFRAELQATLQLWSDRLRKVILSRRYSYSSPEYHHNSPEVFASSMSKLVIRLSKDFRRDLYVALFGKGASDF</sequence>
<dbReference type="AlphaFoldDB" id="A0A1I4RJF0"/>
<name>A0A1I4RJF0_9BACT</name>
<reference evidence="1 2" key="1">
    <citation type="submission" date="2016-10" db="EMBL/GenBank/DDBJ databases">
        <authorList>
            <person name="de Groot N.N."/>
        </authorList>
    </citation>
    <scope>NUCLEOTIDE SEQUENCE [LARGE SCALE GENOMIC DNA]</scope>
    <source>
        <strain evidence="1 2">DSM 9990</strain>
    </source>
</reference>
<evidence type="ECO:0000313" key="1">
    <source>
        <dbReference type="EMBL" id="SFM52040.1"/>
    </source>
</evidence>
<dbReference type="STRING" id="39841.SAMN05660836_00638"/>
<proteinExistence type="predicted"/>
<keyword evidence="2" id="KW-1185">Reference proteome</keyword>